<comment type="similarity">
    <text evidence="2">Belongs to the IQD family.</text>
</comment>
<dbReference type="Proteomes" id="UP000015106">
    <property type="component" value="Chromosome 7"/>
</dbReference>
<accession>A0A8R7V2K6</accession>
<evidence type="ECO:0000313" key="4">
    <source>
        <dbReference type="Proteomes" id="UP000015106"/>
    </source>
</evidence>
<reference evidence="4" key="1">
    <citation type="journal article" date="2013" name="Nature">
        <title>Draft genome of the wheat A-genome progenitor Triticum urartu.</title>
        <authorList>
            <person name="Ling H.Q."/>
            <person name="Zhao S."/>
            <person name="Liu D."/>
            <person name="Wang J."/>
            <person name="Sun H."/>
            <person name="Zhang C."/>
            <person name="Fan H."/>
            <person name="Li D."/>
            <person name="Dong L."/>
            <person name="Tao Y."/>
            <person name="Gao C."/>
            <person name="Wu H."/>
            <person name="Li Y."/>
            <person name="Cui Y."/>
            <person name="Guo X."/>
            <person name="Zheng S."/>
            <person name="Wang B."/>
            <person name="Yu K."/>
            <person name="Liang Q."/>
            <person name="Yang W."/>
            <person name="Lou X."/>
            <person name="Chen J."/>
            <person name="Feng M."/>
            <person name="Jian J."/>
            <person name="Zhang X."/>
            <person name="Luo G."/>
            <person name="Jiang Y."/>
            <person name="Liu J."/>
            <person name="Wang Z."/>
            <person name="Sha Y."/>
            <person name="Zhang B."/>
            <person name="Wu H."/>
            <person name="Tang D."/>
            <person name="Shen Q."/>
            <person name="Xue P."/>
            <person name="Zou S."/>
            <person name="Wang X."/>
            <person name="Liu X."/>
            <person name="Wang F."/>
            <person name="Yang Y."/>
            <person name="An X."/>
            <person name="Dong Z."/>
            <person name="Zhang K."/>
            <person name="Zhang X."/>
            <person name="Luo M.C."/>
            <person name="Dvorak J."/>
            <person name="Tong Y."/>
            <person name="Wang J."/>
            <person name="Yang H."/>
            <person name="Li Z."/>
            <person name="Wang D."/>
            <person name="Zhang A."/>
            <person name="Wang J."/>
        </authorList>
    </citation>
    <scope>NUCLEOTIDE SEQUENCE</scope>
    <source>
        <strain evidence="4">cv. G1812</strain>
    </source>
</reference>
<dbReference type="AlphaFoldDB" id="A0A8R7V2K6"/>
<name>A0A8R7V2K6_TRIUA</name>
<evidence type="ECO:0000313" key="3">
    <source>
        <dbReference type="EnsemblPlants" id="TuG1812G0700000222.01.T01.cds467331"/>
    </source>
</evidence>
<dbReference type="PANTHER" id="PTHR32295:SF11">
    <property type="entry name" value="PROTEIN IQ-DOMAIN 22"/>
    <property type="match status" value="1"/>
</dbReference>
<dbReference type="Gramene" id="TuG1812G0700000222.01.T01">
    <property type="protein sequence ID" value="TuG1812G0700000222.01.T01.cds467331"/>
    <property type="gene ID" value="TuG1812G0700000222.01"/>
</dbReference>
<evidence type="ECO:0000256" key="1">
    <source>
        <dbReference type="ARBA" id="ARBA00022860"/>
    </source>
</evidence>
<dbReference type="Pfam" id="PF00612">
    <property type="entry name" value="IQ"/>
    <property type="match status" value="1"/>
</dbReference>
<dbReference type="PROSITE" id="PS50096">
    <property type="entry name" value="IQ"/>
    <property type="match status" value="1"/>
</dbReference>
<evidence type="ECO:0000256" key="2">
    <source>
        <dbReference type="ARBA" id="ARBA00024341"/>
    </source>
</evidence>
<sequence length="123" mass="13923">MRALKAVVNLQALVRGYLVRKQAAATLRSMQALVRAQASTVANASLPQLQHSSFRPHRSLVGHQLNYSVYFFDSVCQRTPSVINGDGSMKSGEQMERSMEQEQEHRIMRKQHETQVELIDPLC</sequence>
<reference evidence="3" key="2">
    <citation type="submission" date="2018-03" db="EMBL/GenBank/DDBJ databases">
        <title>The Triticum urartu genome reveals the dynamic nature of wheat genome evolution.</title>
        <authorList>
            <person name="Ling H."/>
            <person name="Ma B."/>
            <person name="Shi X."/>
            <person name="Liu H."/>
            <person name="Dong L."/>
            <person name="Sun H."/>
            <person name="Cao Y."/>
            <person name="Gao Q."/>
            <person name="Zheng S."/>
            <person name="Li Y."/>
            <person name="Yu Y."/>
            <person name="Du H."/>
            <person name="Qi M."/>
            <person name="Li Y."/>
            <person name="Yu H."/>
            <person name="Cui Y."/>
            <person name="Wang N."/>
            <person name="Chen C."/>
            <person name="Wu H."/>
            <person name="Zhao Y."/>
            <person name="Zhang J."/>
            <person name="Li Y."/>
            <person name="Zhou W."/>
            <person name="Zhang B."/>
            <person name="Hu W."/>
            <person name="Eijk M."/>
            <person name="Tang J."/>
            <person name="Witsenboer H."/>
            <person name="Zhao S."/>
            <person name="Li Z."/>
            <person name="Zhang A."/>
            <person name="Wang D."/>
            <person name="Liang C."/>
        </authorList>
    </citation>
    <scope>NUCLEOTIDE SEQUENCE [LARGE SCALE GENOMIC DNA]</scope>
    <source>
        <strain evidence="3">cv. G1812</strain>
    </source>
</reference>
<proteinExistence type="inferred from homology"/>
<organism evidence="3 4">
    <name type="scientific">Triticum urartu</name>
    <name type="common">Red wild einkorn</name>
    <name type="synonym">Crithodium urartu</name>
    <dbReference type="NCBI Taxonomy" id="4572"/>
    <lineage>
        <taxon>Eukaryota</taxon>
        <taxon>Viridiplantae</taxon>
        <taxon>Streptophyta</taxon>
        <taxon>Embryophyta</taxon>
        <taxon>Tracheophyta</taxon>
        <taxon>Spermatophyta</taxon>
        <taxon>Magnoliopsida</taxon>
        <taxon>Liliopsida</taxon>
        <taxon>Poales</taxon>
        <taxon>Poaceae</taxon>
        <taxon>BOP clade</taxon>
        <taxon>Pooideae</taxon>
        <taxon>Triticodae</taxon>
        <taxon>Triticeae</taxon>
        <taxon>Triticinae</taxon>
        <taxon>Triticum</taxon>
    </lineage>
</organism>
<dbReference type="EnsemblPlants" id="TuG1812G0700000222.01.T01">
    <property type="protein sequence ID" value="TuG1812G0700000222.01.T01.cds467331"/>
    <property type="gene ID" value="TuG1812G0700000222.01"/>
</dbReference>
<reference evidence="3" key="3">
    <citation type="submission" date="2022-06" db="UniProtKB">
        <authorList>
            <consortium name="EnsemblPlants"/>
        </authorList>
    </citation>
    <scope>IDENTIFICATION</scope>
</reference>
<dbReference type="GO" id="GO:0005516">
    <property type="term" value="F:calmodulin binding"/>
    <property type="evidence" value="ECO:0007669"/>
    <property type="project" value="UniProtKB-KW"/>
</dbReference>
<dbReference type="InterPro" id="IPR000048">
    <property type="entry name" value="IQ_motif_EF-hand-BS"/>
</dbReference>
<keyword evidence="1" id="KW-0112">Calmodulin-binding</keyword>
<evidence type="ECO:0008006" key="5">
    <source>
        <dbReference type="Google" id="ProtNLM"/>
    </source>
</evidence>
<keyword evidence="4" id="KW-1185">Reference proteome</keyword>
<protein>
    <recommendedName>
        <fullName evidence="5">Protein IQ-DOMAIN 31</fullName>
    </recommendedName>
</protein>
<dbReference type="PANTHER" id="PTHR32295">
    <property type="entry name" value="IQ-DOMAIN 5-RELATED"/>
    <property type="match status" value="1"/>
</dbReference>